<comment type="subcellular location">
    <subcellularLocation>
        <location evidence="9">Cytoplasm</location>
    </subcellularLocation>
</comment>
<dbReference type="GO" id="GO:0009423">
    <property type="term" value="P:chorismate biosynthetic process"/>
    <property type="evidence" value="ECO:0007669"/>
    <property type="project" value="UniProtKB-UniRule"/>
</dbReference>
<dbReference type="FunFam" id="3.40.50.1970:FF:000007">
    <property type="entry name" value="Pentafunctional AROM polypeptide"/>
    <property type="match status" value="1"/>
</dbReference>
<dbReference type="HAMAP" id="MF_00110">
    <property type="entry name" value="DHQ_synthase"/>
    <property type="match status" value="1"/>
</dbReference>
<keyword evidence="4 9" id="KW-0547">Nucleotide-binding</keyword>
<comment type="caution">
    <text evidence="9">Lacks conserved residue(s) required for the propagation of feature annotation.</text>
</comment>
<dbReference type="EC" id="4.2.3.4" evidence="9 10"/>
<comment type="function">
    <text evidence="9">Catalyzes the conversion of 3-deoxy-D-arabino-heptulosonate 7-phosphate (DAHP) to dehydroquinate (DHQ).</text>
</comment>
<gene>
    <name evidence="9" type="primary">aroB</name>
    <name evidence="13" type="ORF">N495_07705</name>
</gene>
<feature type="domain" description="3-dehydroquinate synthase C-terminal" evidence="12">
    <location>
        <begin position="181"/>
        <end position="323"/>
    </location>
</feature>
<dbReference type="RefSeq" id="WP_042385189.1">
    <property type="nucleotide sequence ID" value="NZ_JXSU01000007.1"/>
</dbReference>
<dbReference type="PIRSF" id="PIRSF001455">
    <property type="entry name" value="DHQ_synth"/>
    <property type="match status" value="1"/>
</dbReference>
<comment type="cofactor">
    <cofactor evidence="2">
        <name>Zn(2+)</name>
        <dbReference type="ChEBI" id="CHEBI:29105"/>
    </cofactor>
</comment>
<evidence type="ECO:0000256" key="4">
    <source>
        <dbReference type="ARBA" id="ARBA00022741"/>
    </source>
</evidence>
<keyword evidence="6 9" id="KW-0520">NAD</keyword>
<dbReference type="FunFam" id="1.20.1090.10:FF:000023">
    <property type="entry name" value="3-dehydroquinate synthase"/>
    <property type="match status" value="1"/>
</dbReference>
<accession>A0A0D1BXA2</accession>
<evidence type="ECO:0000259" key="12">
    <source>
        <dbReference type="Pfam" id="PF24621"/>
    </source>
</evidence>
<dbReference type="GO" id="GO:0000166">
    <property type="term" value="F:nucleotide binding"/>
    <property type="evidence" value="ECO:0007669"/>
    <property type="project" value="UniProtKB-KW"/>
</dbReference>
<keyword evidence="3 9" id="KW-0479">Metal-binding</keyword>
<dbReference type="OrthoDB" id="9806583at2"/>
<dbReference type="GO" id="GO:0009073">
    <property type="term" value="P:aromatic amino acid family biosynthetic process"/>
    <property type="evidence" value="ECO:0007669"/>
    <property type="project" value="UniProtKB-KW"/>
</dbReference>
<name>A0A0D1BXA2_CLOBO</name>
<evidence type="ECO:0000313" key="13">
    <source>
        <dbReference type="EMBL" id="KIS23481.1"/>
    </source>
</evidence>
<evidence type="ECO:0000256" key="6">
    <source>
        <dbReference type="ARBA" id="ARBA00023027"/>
    </source>
</evidence>
<feature type="binding site" evidence="9">
    <location>
        <position position="142"/>
    </location>
    <ligand>
        <name>NAD(+)</name>
        <dbReference type="ChEBI" id="CHEBI:57540"/>
    </ligand>
</feature>
<feature type="binding site" evidence="9">
    <location>
        <position position="184"/>
    </location>
    <ligand>
        <name>Zn(2+)</name>
        <dbReference type="ChEBI" id="CHEBI:29105"/>
    </ligand>
</feature>
<dbReference type="AlphaFoldDB" id="A0A0D1BXA2"/>
<dbReference type="InterPro" id="IPR016037">
    <property type="entry name" value="DHQ_synth_AroB"/>
</dbReference>
<organism evidence="13 14">
    <name type="scientific">Clostridium botulinum B2 450</name>
    <dbReference type="NCBI Taxonomy" id="1379739"/>
    <lineage>
        <taxon>Bacteria</taxon>
        <taxon>Bacillati</taxon>
        <taxon>Bacillota</taxon>
        <taxon>Clostridia</taxon>
        <taxon>Eubacteriales</taxon>
        <taxon>Clostridiaceae</taxon>
        <taxon>Clostridium</taxon>
    </lineage>
</organism>
<dbReference type="Pfam" id="PF01761">
    <property type="entry name" value="DHQ_synthase"/>
    <property type="match status" value="1"/>
</dbReference>
<dbReference type="InterPro" id="IPR030960">
    <property type="entry name" value="DHQS/DOIS_N"/>
</dbReference>
<dbReference type="InterPro" id="IPR030963">
    <property type="entry name" value="DHQ_synth_fam"/>
</dbReference>
<dbReference type="PANTHER" id="PTHR43622:SF1">
    <property type="entry name" value="3-DEHYDROQUINATE SYNTHASE"/>
    <property type="match status" value="1"/>
</dbReference>
<reference evidence="13 14" key="1">
    <citation type="submission" date="2014-06" db="EMBL/GenBank/DDBJ databases">
        <title>Genome characterization of distinct group I Clostridium botulinum lineages.</title>
        <authorList>
            <person name="Giordani F."/>
            <person name="Anselmo A."/>
            <person name="Fillo S."/>
            <person name="Palozzi A.M."/>
            <person name="Fortunato A."/>
            <person name="Gentile B."/>
            <person name="Ciammaruconi A."/>
            <person name="Anniballi F."/>
            <person name="De Medici D."/>
            <person name="Lista F."/>
        </authorList>
    </citation>
    <scope>NUCLEOTIDE SEQUENCE [LARGE SCALE GENOMIC DNA]</scope>
    <source>
        <strain evidence="13 14">B2 450</strain>
    </source>
</reference>
<dbReference type="PATRIC" id="fig|1379739.3.peg.1886"/>
<sequence length="362" mass="42000">MKEIILESLELKHRVYINNNLNRFHNILLENKIKDTDSIFIVTDKNIYSLYKHKMEQFINKNKYFVFVMDTGEENKNINTVNKIYDFLIDNNANRHSVLIAFGGGIVGDITGFVASTYMRGIRFINIPTTLLAQVDSSIGGKVAYNHREIKNLIGNFYNPVFVYVSTSFLKTLSEREFLNGLGEIIKYSLIRENDLSYFIEKNIKFILEREQDKLIHIVKECLSIKAAIVEEDFRDLGMRNSLNFGHTVGHAIEANSNYKISHGEAVALGILVALKLSEKKLNLDKNIYNNIVKLYKKLNLPLFYKVDNYKTFLYAIRHDKKNRDKIRFALLEEVGKVKVKVEVEENEIIKAIKESIDREEK</sequence>
<proteinExistence type="inferred from homology"/>
<evidence type="ECO:0000256" key="2">
    <source>
        <dbReference type="ARBA" id="ARBA00001947"/>
    </source>
</evidence>
<keyword evidence="9" id="KW-0057">Aromatic amino acid biosynthesis</keyword>
<evidence type="ECO:0000256" key="3">
    <source>
        <dbReference type="ARBA" id="ARBA00022723"/>
    </source>
</evidence>
<keyword evidence="8 9" id="KW-0170">Cobalt</keyword>
<evidence type="ECO:0000256" key="1">
    <source>
        <dbReference type="ARBA" id="ARBA00001911"/>
    </source>
</evidence>
<comment type="cofactor">
    <cofactor evidence="1 9">
        <name>NAD(+)</name>
        <dbReference type="ChEBI" id="CHEBI:57540"/>
    </cofactor>
</comment>
<dbReference type="GO" id="GO:0008652">
    <property type="term" value="P:amino acid biosynthetic process"/>
    <property type="evidence" value="ECO:0007669"/>
    <property type="project" value="UniProtKB-KW"/>
</dbReference>
<dbReference type="InterPro" id="IPR056179">
    <property type="entry name" value="DHQS_C"/>
</dbReference>
<evidence type="ECO:0000256" key="9">
    <source>
        <dbReference type="HAMAP-Rule" id="MF_00110"/>
    </source>
</evidence>
<dbReference type="HOGENOM" id="CLU_001201_0_1_9"/>
<comment type="cofactor">
    <cofactor evidence="9">
        <name>Co(2+)</name>
        <dbReference type="ChEBI" id="CHEBI:48828"/>
    </cofactor>
    <cofactor evidence="9">
        <name>Zn(2+)</name>
        <dbReference type="ChEBI" id="CHEBI:29105"/>
    </cofactor>
    <text evidence="9">Binds 1 divalent metal cation per subunit. Can use either Co(2+) or Zn(2+).</text>
</comment>
<dbReference type="Gene3D" id="1.20.1090.10">
    <property type="entry name" value="Dehydroquinate synthase-like - alpha domain"/>
    <property type="match status" value="1"/>
</dbReference>
<dbReference type="GO" id="GO:0005737">
    <property type="term" value="C:cytoplasm"/>
    <property type="evidence" value="ECO:0007669"/>
    <property type="project" value="UniProtKB-SubCell"/>
</dbReference>
<feature type="binding site" evidence="9">
    <location>
        <position position="263"/>
    </location>
    <ligand>
        <name>Zn(2+)</name>
        <dbReference type="ChEBI" id="CHEBI:29105"/>
    </ligand>
</feature>
<evidence type="ECO:0000256" key="7">
    <source>
        <dbReference type="ARBA" id="ARBA00023239"/>
    </source>
</evidence>
<evidence type="ECO:0000256" key="10">
    <source>
        <dbReference type="NCBIfam" id="TIGR01357"/>
    </source>
</evidence>
<keyword evidence="9" id="KW-0028">Amino-acid biosynthesis</keyword>
<dbReference type="EMBL" id="JXSU01000007">
    <property type="protein sequence ID" value="KIS23481.1"/>
    <property type="molecule type" value="Genomic_DNA"/>
</dbReference>
<comment type="pathway">
    <text evidence="9">Metabolic intermediate biosynthesis; chorismate biosynthesis; chorismate from D-erythrose 4-phosphate and phosphoenolpyruvate: step 2/7.</text>
</comment>
<evidence type="ECO:0000259" key="11">
    <source>
        <dbReference type="Pfam" id="PF01761"/>
    </source>
</evidence>
<feature type="binding site" evidence="9">
    <location>
        <begin position="129"/>
        <end position="130"/>
    </location>
    <ligand>
        <name>NAD(+)</name>
        <dbReference type="ChEBI" id="CHEBI:57540"/>
    </ligand>
</feature>
<feature type="binding site" evidence="9">
    <location>
        <position position="151"/>
    </location>
    <ligand>
        <name>NAD(+)</name>
        <dbReference type="ChEBI" id="CHEBI:57540"/>
    </ligand>
</feature>
<dbReference type="PANTHER" id="PTHR43622">
    <property type="entry name" value="3-DEHYDROQUINATE SYNTHASE"/>
    <property type="match status" value="1"/>
</dbReference>
<keyword evidence="5 9" id="KW-0862">Zinc</keyword>
<dbReference type="GO" id="GO:0046872">
    <property type="term" value="F:metal ion binding"/>
    <property type="evidence" value="ECO:0007669"/>
    <property type="project" value="UniProtKB-KW"/>
</dbReference>
<comment type="caution">
    <text evidence="13">The sequence shown here is derived from an EMBL/GenBank/DDBJ whole genome shotgun (WGS) entry which is preliminary data.</text>
</comment>
<dbReference type="InterPro" id="IPR050071">
    <property type="entry name" value="Dehydroquinate_synthase"/>
</dbReference>
<dbReference type="UniPathway" id="UPA00053">
    <property type="reaction ID" value="UER00085"/>
</dbReference>
<comment type="catalytic activity">
    <reaction evidence="9">
        <text>7-phospho-2-dehydro-3-deoxy-D-arabino-heptonate = 3-dehydroquinate + phosphate</text>
        <dbReference type="Rhea" id="RHEA:21968"/>
        <dbReference type="ChEBI" id="CHEBI:32364"/>
        <dbReference type="ChEBI" id="CHEBI:43474"/>
        <dbReference type="ChEBI" id="CHEBI:58394"/>
        <dbReference type="EC" id="4.2.3.4"/>
    </reaction>
</comment>
<feature type="binding site" evidence="9">
    <location>
        <position position="247"/>
    </location>
    <ligand>
        <name>Zn(2+)</name>
        <dbReference type="ChEBI" id="CHEBI:29105"/>
    </ligand>
</feature>
<comment type="similarity">
    <text evidence="9">Belongs to the sugar phosphate cyclases superfamily. Dehydroquinate synthase family.</text>
</comment>
<dbReference type="Pfam" id="PF24621">
    <property type="entry name" value="DHQS_C"/>
    <property type="match status" value="1"/>
</dbReference>
<evidence type="ECO:0000313" key="14">
    <source>
        <dbReference type="Proteomes" id="UP000032250"/>
    </source>
</evidence>
<dbReference type="GO" id="GO:0003856">
    <property type="term" value="F:3-dehydroquinate synthase activity"/>
    <property type="evidence" value="ECO:0007669"/>
    <property type="project" value="UniProtKB-UniRule"/>
</dbReference>
<evidence type="ECO:0000256" key="8">
    <source>
        <dbReference type="ARBA" id="ARBA00023285"/>
    </source>
</evidence>
<dbReference type="Proteomes" id="UP000032250">
    <property type="component" value="Unassembled WGS sequence"/>
</dbReference>
<dbReference type="NCBIfam" id="TIGR01357">
    <property type="entry name" value="aroB"/>
    <property type="match status" value="1"/>
</dbReference>
<dbReference type="SUPFAM" id="SSF56796">
    <property type="entry name" value="Dehydroquinate synthase-like"/>
    <property type="match status" value="1"/>
</dbReference>
<protein>
    <recommendedName>
        <fullName evidence="9 10">3-dehydroquinate synthase</fullName>
        <shortName evidence="9">DHQS</shortName>
        <ecNumber evidence="9 10">4.2.3.4</ecNumber>
    </recommendedName>
</protein>
<feature type="domain" description="3-dehydroquinate synthase N-terminal" evidence="11">
    <location>
        <begin position="67"/>
        <end position="179"/>
    </location>
</feature>
<keyword evidence="7 9" id="KW-0456">Lyase</keyword>
<evidence type="ECO:0000256" key="5">
    <source>
        <dbReference type="ARBA" id="ARBA00022833"/>
    </source>
</evidence>
<dbReference type="CDD" id="cd08195">
    <property type="entry name" value="DHQS"/>
    <property type="match status" value="1"/>
</dbReference>
<keyword evidence="9" id="KW-0963">Cytoplasm</keyword>
<feature type="binding site" evidence="9">
    <location>
        <begin position="169"/>
        <end position="172"/>
    </location>
    <ligand>
        <name>NAD(+)</name>
        <dbReference type="ChEBI" id="CHEBI:57540"/>
    </ligand>
</feature>
<dbReference type="Gene3D" id="3.40.50.1970">
    <property type="match status" value="1"/>
</dbReference>